<dbReference type="Proteomes" id="UP001209922">
    <property type="component" value="Unassembled WGS sequence"/>
</dbReference>
<keyword evidence="3" id="KW-1185">Reference proteome</keyword>
<accession>A0ABT3JXZ7</accession>
<sequence>MVGKPDAAGNDEDQAGARRPDRGTAAFQRRGSGSGLPEPALTRAFTGIGEPRVAAAWCRTTGRRARTEGCAVRAIAVGLPPGGLPMPAGEVPGSATSPPWWGYIVRGEKSTPTDGQAADIVRRDAVALSR</sequence>
<dbReference type="EMBL" id="JAPCHY010000010">
    <property type="protein sequence ID" value="MCW4473370.1"/>
    <property type="molecule type" value="Genomic_DNA"/>
</dbReference>
<name>A0ABT3JXZ7_9XANT</name>
<proteinExistence type="predicted"/>
<evidence type="ECO:0000256" key="1">
    <source>
        <dbReference type="SAM" id="MobiDB-lite"/>
    </source>
</evidence>
<evidence type="ECO:0000313" key="3">
    <source>
        <dbReference type="Proteomes" id="UP001209922"/>
    </source>
</evidence>
<protein>
    <submittedName>
        <fullName evidence="2">Uncharacterized protein</fullName>
    </submittedName>
</protein>
<comment type="caution">
    <text evidence="2">The sequence shown here is derived from an EMBL/GenBank/DDBJ whole genome shotgun (WGS) entry which is preliminary data.</text>
</comment>
<evidence type="ECO:0000313" key="2">
    <source>
        <dbReference type="EMBL" id="MCW4473370.1"/>
    </source>
</evidence>
<gene>
    <name evidence="2" type="ORF">OK345_12735</name>
</gene>
<dbReference type="RefSeq" id="WP_265128353.1">
    <property type="nucleotide sequence ID" value="NZ_JAPCHY010000010.1"/>
</dbReference>
<feature type="region of interest" description="Disordered" evidence="1">
    <location>
        <begin position="1"/>
        <end position="40"/>
    </location>
</feature>
<organism evidence="2 3">
    <name type="scientific">Xanthomonas chitinilytica</name>
    <dbReference type="NCBI Taxonomy" id="2989819"/>
    <lineage>
        <taxon>Bacteria</taxon>
        <taxon>Pseudomonadati</taxon>
        <taxon>Pseudomonadota</taxon>
        <taxon>Gammaproteobacteria</taxon>
        <taxon>Lysobacterales</taxon>
        <taxon>Lysobacteraceae</taxon>
        <taxon>Xanthomonas</taxon>
    </lineage>
</organism>
<reference evidence="2 3" key="1">
    <citation type="submission" date="2022-10" db="EMBL/GenBank/DDBJ databases">
        <title>Xanthomonas sp. H13-6.</title>
        <authorList>
            <person name="Liu X."/>
            <person name="Deng Z."/>
            <person name="Jiang Y."/>
            <person name="Yu T."/>
            <person name="Ai J."/>
        </authorList>
    </citation>
    <scope>NUCLEOTIDE SEQUENCE [LARGE SCALE GENOMIC DNA]</scope>
    <source>
        <strain evidence="2 3">H13-6</strain>
    </source>
</reference>